<reference evidence="2 3" key="1">
    <citation type="submission" date="2018-10" db="EMBL/GenBank/DDBJ databases">
        <title>Dokdonia luteus sp. nov., isolated from sea water.</title>
        <authorList>
            <person name="Zhou L.Y."/>
            <person name="Du Z.J."/>
        </authorList>
    </citation>
    <scope>NUCLEOTIDE SEQUENCE [LARGE SCALE GENOMIC DNA]</scope>
    <source>
        <strain evidence="2 3">SH27</strain>
    </source>
</reference>
<dbReference type="Proteomes" id="UP000281985">
    <property type="component" value="Unassembled WGS sequence"/>
</dbReference>
<sequence length="194" mass="21619">MVVLAVVISLYPIAFALIPGADGLFRSKADALLNSAWYKPIFYVHTSFGGVALLVGSTQFFKKLRQRRLKLHRTLGKIYVISVMISGLSGLVVAGYATGGWIAVSGFTLLGIGWLWTTALAYISVRKVNIKAHERWMIYSYAFCFSAVTLRIYLGLGIASGMTFMDFYPYLAWLCWVPNILFARWRVSALPSTL</sequence>
<feature type="transmembrane region" description="Helical" evidence="1">
    <location>
        <begin position="40"/>
        <end position="57"/>
    </location>
</feature>
<evidence type="ECO:0000256" key="1">
    <source>
        <dbReference type="SAM" id="Phobius"/>
    </source>
</evidence>
<feature type="transmembrane region" description="Helical" evidence="1">
    <location>
        <begin position="136"/>
        <end position="155"/>
    </location>
</feature>
<proteinExistence type="predicted"/>
<dbReference type="AlphaFoldDB" id="A0A3M0G9P1"/>
<name>A0A3M0G9P1_9FLAO</name>
<dbReference type="OrthoDB" id="6385003at2"/>
<dbReference type="InterPro" id="IPR018750">
    <property type="entry name" value="DUF2306_membrane"/>
</dbReference>
<dbReference type="EMBL" id="REFV01000007">
    <property type="protein sequence ID" value="RMB59232.1"/>
    <property type="molecule type" value="Genomic_DNA"/>
</dbReference>
<protein>
    <submittedName>
        <fullName evidence="2">DUF2306 domain-containing protein</fullName>
    </submittedName>
</protein>
<accession>A0A3M0G9P1</accession>
<keyword evidence="1" id="KW-0472">Membrane</keyword>
<keyword evidence="1" id="KW-0812">Transmembrane</keyword>
<comment type="caution">
    <text evidence="2">The sequence shown here is derived from an EMBL/GenBank/DDBJ whole genome shotgun (WGS) entry which is preliminary data.</text>
</comment>
<keyword evidence="1" id="KW-1133">Transmembrane helix</keyword>
<keyword evidence="3" id="KW-1185">Reference proteome</keyword>
<evidence type="ECO:0000313" key="3">
    <source>
        <dbReference type="Proteomes" id="UP000281985"/>
    </source>
</evidence>
<evidence type="ECO:0000313" key="2">
    <source>
        <dbReference type="EMBL" id="RMB59232.1"/>
    </source>
</evidence>
<dbReference type="Pfam" id="PF10067">
    <property type="entry name" value="DUF2306"/>
    <property type="match status" value="1"/>
</dbReference>
<feature type="transmembrane region" description="Helical" evidence="1">
    <location>
        <begin position="78"/>
        <end position="96"/>
    </location>
</feature>
<organism evidence="2 3">
    <name type="scientific">Dokdonia sinensis</name>
    <dbReference type="NCBI Taxonomy" id="2479847"/>
    <lineage>
        <taxon>Bacteria</taxon>
        <taxon>Pseudomonadati</taxon>
        <taxon>Bacteroidota</taxon>
        <taxon>Flavobacteriia</taxon>
        <taxon>Flavobacteriales</taxon>
        <taxon>Flavobacteriaceae</taxon>
        <taxon>Dokdonia</taxon>
    </lineage>
</organism>
<feature type="transmembrane region" description="Helical" evidence="1">
    <location>
        <begin position="102"/>
        <end position="124"/>
    </location>
</feature>
<gene>
    <name evidence="2" type="ORF">EAX61_08920</name>
</gene>